<dbReference type="CDD" id="cd00568">
    <property type="entry name" value="TPP_enzymes"/>
    <property type="match status" value="1"/>
</dbReference>
<dbReference type="InterPro" id="IPR011766">
    <property type="entry name" value="TPP_enzyme_TPP-bd"/>
</dbReference>
<dbReference type="InterPro" id="IPR012000">
    <property type="entry name" value="Thiamin_PyroP_enz_cen_dom"/>
</dbReference>
<reference evidence="7" key="1">
    <citation type="submission" date="2021-03" db="EMBL/GenBank/DDBJ databases">
        <title>novel species isolated from a fishpond in China.</title>
        <authorList>
            <person name="Lu H."/>
            <person name="Cai Z."/>
        </authorList>
    </citation>
    <scope>NUCLEOTIDE SEQUENCE</scope>
    <source>
        <strain evidence="7">JCM 30855</strain>
    </source>
</reference>
<proteinExistence type="inferred from homology"/>
<dbReference type="InterPro" id="IPR012001">
    <property type="entry name" value="Thiamin_PyroP_enz_TPP-bd_dom"/>
</dbReference>
<dbReference type="PANTHER" id="PTHR18968">
    <property type="entry name" value="THIAMINE PYROPHOSPHATE ENZYMES"/>
    <property type="match status" value="1"/>
</dbReference>
<evidence type="ECO:0000259" key="4">
    <source>
        <dbReference type="Pfam" id="PF00205"/>
    </source>
</evidence>
<sequence length="573" mass="64059">MAQTIRHFGGNRVYGVGGDFAANLIKALEGTLSVCPSSNEMHGAFSACAQAETQGMGFCLTTYTVGSLPCLSAAALAMTESLPVVFISGAPGEAEVGPLAIHHTVHARSSWQTQYNNALQAFSAMGMRAERLQGQRSAGQPNMAGERFFQLVRHAWQHKQPVFVEIPRDQVFQKTQALKPLSLFTDSQDNGQILAGSELIARQIEHKLQASHHPLLYIGDGVKHNARLKALLIQFAERFNIPFATTWFAKGLFDEYHPLCLGAYNGLFSQNPSRPYIEKQMDYVLDVASSIYAQDTNTAFSTGSHFIEAFNNKTVLKSTVALEQDLVELFGYLCQADVRRFEPRMPPALSPLVADEDKLDFHNLAAVLNHLQQQDPRPYLYLPEVGNSYFASYGLRNRLGGVGRGWLTNPWYGAMGTSLPYARQVCRMIRDLDLDDIAVLITGDGGFHFQCNELIELQKDGAALIILYMRNNLFHLGKSSDAPIYYCNDDAFDVHSLISAYGGESVHCERVGDFRRHFRRFVEDRRGIRLIEIPCDPSPEYQCREIALLNLYIRSQNGDEEALAEWQKMIQSE</sequence>
<dbReference type="PANTHER" id="PTHR18968:SF13">
    <property type="entry name" value="ACETOLACTATE SYNTHASE CATALYTIC SUBUNIT, MITOCHONDRIAL"/>
    <property type="match status" value="1"/>
</dbReference>
<dbReference type="Gene3D" id="3.40.50.1220">
    <property type="entry name" value="TPP-binding domain"/>
    <property type="match status" value="1"/>
</dbReference>
<dbReference type="GO" id="GO:0009099">
    <property type="term" value="P:L-valine biosynthetic process"/>
    <property type="evidence" value="ECO:0007669"/>
    <property type="project" value="TreeGrafter"/>
</dbReference>
<evidence type="ECO:0000256" key="3">
    <source>
        <dbReference type="RuleBase" id="RU362132"/>
    </source>
</evidence>
<feature type="domain" description="Thiamine pyrophosphate enzyme TPP-binding" evidence="5">
    <location>
        <begin position="403"/>
        <end position="533"/>
    </location>
</feature>
<evidence type="ECO:0000256" key="1">
    <source>
        <dbReference type="ARBA" id="ARBA00007812"/>
    </source>
</evidence>
<dbReference type="SUPFAM" id="SSF52467">
    <property type="entry name" value="DHS-like NAD/FAD-binding domain"/>
    <property type="match status" value="1"/>
</dbReference>
<name>A0A939IQC0_9ALTE</name>
<dbReference type="InterPro" id="IPR029061">
    <property type="entry name" value="THDP-binding"/>
</dbReference>
<feature type="domain" description="Thiamine pyrophosphate enzyme central" evidence="4">
    <location>
        <begin position="206"/>
        <end position="293"/>
    </location>
</feature>
<dbReference type="InterPro" id="IPR029035">
    <property type="entry name" value="DHS-like_NAD/FAD-binding_dom"/>
</dbReference>
<dbReference type="Pfam" id="PF02775">
    <property type="entry name" value="TPP_enzyme_C"/>
    <property type="match status" value="1"/>
</dbReference>
<dbReference type="Pfam" id="PF02776">
    <property type="entry name" value="TPP_enzyme_N"/>
    <property type="match status" value="1"/>
</dbReference>
<evidence type="ECO:0000259" key="6">
    <source>
        <dbReference type="Pfam" id="PF02776"/>
    </source>
</evidence>
<dbReference type="EMBL" id="JAFKCV010000002">
    <property type="protein sequence ID" value="MBN7824311.1"/>
    <property type="molecule type" value="Genomic_DNA"/>
</dbReference>
<dbReference type="InterPro" id="IPR045229">
    <property type="entry name" value="TPP_enz"/>
</dbReference>
<dbReference type="Gene3D" id="3.40.50.970">
    <property type="match status" value="2"/>
</dbReference>
<dbReference type="GO" id="GO:0003984">
    <property type="term" value="F:acetolactate synthase activity"/>
    <property type="evidence" value="ECO:0007669"/>
    <property type="project" value="TreeGrafter"/>
</dbReference>
<keyword evidence="2 3" id="KW-0786">Thiamine pyrophosphate</keyword>
<comment type="similarity">
    <text evidence="1 3">Belongs to the TPP enzyme family.</text>
</comment>
<feature type="domain" description="Thiamine pyrophosphate enzyme N-terminal TPP-binding" evidence="6">
    <location>
        <begin position="1"/>
        <end position="104"/>
    </location>
</feature>
<evidence type="ECO:0000259" key="5">
    <source>
        <dbReference type="Pfam" id="PF02775"/>
    </source>
</evidence>
<organism evidence="7 8">
    <name type="scientific">Bowmanella dokdonensis</name>
    <dbReference type="NCBI Taxonomy" id="751969"/>
    <lineage>
        <taxon>Bacteria</taxon>
        <taxon>Pseudomonadati</taxon>
        <taxon>Pseudomonadota</taxon>
        <taxon>Gammaproteobacteria</taxon>
        <taxon>Alteromonadales</taxon>
        <taxon>Alteromonadaceae</taxon>
        <taxon>Bowmanella</taxon>
    </lineage>
</organism>
<dbReference type="GO" id="GO:0005948">
    <property type="term" value="C:acetolactate synthase complex"/>
    <property type="evidence" value="ECO:0007669"/>
    <property type="project" value="TreeGrafter"/>
</dbReference>
<gene>
    <name evidence="7" type="ORF">J0A66_03625</name>
</gene>
<comment type="caution">
    <text evidence="7">The sequence shown here is derived from an EMBL/GenBank/DDBJ whole genome shotgun (WGS) entry which is preliminary data.</text>
</comment>
<evidence type="ECO:0000313" key="7">
    <source>
        <dbReference type="EMBL" id="MBN7824311.1"/>
    </source>
</evidence>
<dbReference type="GO" id="GO:0030976">
    <property type="term" value="F:thiamine pyrophosphate binding"/>
    <property type="evidence" value="ECO:0007669"/>
    <property type="project" value="InterPro"/>
</dbReference>
<accession>A0A939IQC0</accession>
<evidence type="ECO:0000256" key="2">
    <source>
        <dbReference type="ARBA" id="ARBA00023052"/>
    </source>
</evidence>
<dbReference type="AlphaFoldDB" id="A0A939IQC0"/>
<dbReference type="GO" id="GO:0050660">
    <property type="term" value="F:flavin adenine dinucleotide binding"/>
    <property type="evidence" value="ECO:0007669"/>
    <property type="project" value="TreeGrafter"/>
</dbReference>
<dbReference type="GO" id="GO:0009097">
    <property type="term" value="P:isoleucine biosynthetic process"/>
    <property type="evidence" value="ECO:0007669"/>
    <property type="project" value="TreeGrafter"/>
</dbReference>
<keyword evidence="8" id="KW-1185">Reference proteome</keyword>
<dbReference type="SUPFAM" id="SSF52518">
    <property type="entry name" value="Thiamin diphosphate-binding fold (THDP-binding)"/>
    <property type="match status" value="2"/>
</dbReference>
<dbReference type="Pfam" id="PF00205">
    <property type="entry name" value="TPP_enzyme_M"/>
    <property type="match status" value="1"/>
</dbReference>
<evidence type="ECO:0000313" key="8">
    <source>
        <dbReference type="Proteomes" id="UP000664654"/>
    </source>
</evidence>
<dbReference type="Proteomes" id="UP000664654">
    <property type="component" value="Unassembled WGS sequence"/>
</dbReference>
<protein>
    <submittedName>
        <fullName evidence="7">Thiamine pyrophosphate-binding protein</fullName>
    </submittedName>
</protein>
<dbReference type="GO" id="GO:0000287">
    <property type="term" value="F:magnesium ion binding"/>
    <property type="evidence" value="ECO:0007669"/>
    <property type="project" value="InterPro"/>
</dbReference>